<sequence length="63" mass="7534">LKIVFHFDLEILNWSKTVICFVELIRSNRKTKKKQVSYFGVDRPKRTVRPSSISKYDIICIFK</sequence>
<evidence type="ECO:0000313" key="1">
    <source>
        <dbReference type="EMBL" id="CDW50644.1"/>
    </source>
</evidence>
<feature type="non-terminal residue" evidence="1">
    <location>
        <position position="1"/>
    </location>
</feature>
<accession>A0A0K2VJK2</accession>
<name>A0A0K2VJK2_LEPSM</name>
<protein>
    <submittedName>
        <fullName evidence="1">Uncharacterized protein</fullName>
    </submittedName>
</protein>
<reference evidence="1" key="1">
    <citation type="submission" date="2014-05" db="EMBL/GenBank/DDBJ databases">
        <authorList>
            <person name="Chronopoulou M."/>
        </authorList>
    </citation>
    <scope>NUCLEOTIDE SEQUENCE</scope>
    <source>
        <tissue evidence="1">Whole organism</tissue>
    </source>
</reference>
<organism evidence="1">
    <name type="scientific">Lepeophtheirus salmonis</name>
    <name type="common">Salmon louse</name>
    <name type="synonym">Caligus salmonis</name>
    <dbReference type="NCBI Taxonomy" id="72036"/>
    <lineage>
        <taxon>Eukaryota</taxon>
        <taxon>Metazoa</taxon>
        <taxon>Ecdysozoa</taxon>
        <taxon>Arthropoda</taxon>
        <taxon>Crustacea</taxon>
        <taxon>Multicrustacea</taxon>
        <taxon>Hexanauplia</taxon>
        <taxon>Copepoda</taxon>
        <taxon>Siphonostomatoida</taxon>
        <taxon>Caligidae</taxon>
        <taxon>Lepeophtheirus</taxon>
    </lineage>
</organism>
<dbReference type="AlphaFoldDB" id="A0A0K2VJK2"/>
<proteinExistence type="predicted"/>
<dbReference type="EMBL" id="HACA01033283">
    <property type="protein sequence ID" value="CDW50644.1"/>
    <property type="molecule type" value="Transcribed_RNA"/>
</dbReference>